<reference evidence="10 11" key="1">
    <citation type="journal article" date="2009" name="Science">
        <title>Genome sequence, comparative analysis, and population genetics of the domestic horse.</title>
        <authorList>
            <consortium name="Broad Institute Genome Sequencing Platform"/>
            <consortium name="Broad Institute Whole Genome Assembly Team"/>
            <person name="Wade C.M."/>
            <person name="Giulotto E."/>
            <person name="Sigurdsson S."/>
            <person name="Zoli M."/>
            <person name="Gnerre S."/>
            <person name="Imsland F."/>
            <person name="Lear T.L."/>
            <person name="Adelson D.L."/>
            <person name="Bailey E."/>
            <person name="Bellone R.R."/>
            <person name="Bloecker H."/>
            <person name="Distl O."/>
            <person name="Edgar R.C."/>
            <person name="Garber M."/>
            <person name="Leeb T."/>
            <person name="Mauceli E."/>
            <person name="MacLeod J.N."/>
            <person name="Penedo M.C.T."/>
            <person name="Raison J.M."/>
            <person name="Sharpe T."/>
            <person name="Vogel J."/>
            <person name="Andersson L."/>
            <person name="Antczak D.F."/>
            <person name="Biagi T."/>
            <person name="Binns M.M."/>
            <person name="Chowdhary B.P."/>
            <person name="Coleman S.J."/>
            <person name="Della Valle G."/>
            <person name="Fryc S."/>
            <person name="Guerin G."/>
            <person name="Hasegawa T."/>
            <person name="Hill E.W."/>
            <person name="Jurka J."/>
            <person name="Kiialainen A."/>
            <person name="Lindgren G."/>
            <person name="Liu J."/>
            <person name="Magnani E."/>
            <person name="Mickelson J.R."/>
            <person name="Murray J."/>
            <person name="Nergadze S.G."/>
            <person name="Onofrio R."/>
            <person name="Pedroni S."/>
            <person name="Piras M.F."/>
            <person name="Raudsepp T."/>
            <person name="Rocchi M."/>
            <person name="Roeed K.H."/>
            <person name="Ryder O.A."/>
            <person name="Searle S."/>
            <person name="Skow L."/>
            <person name="Swinburne J.E."/>
            <person name="Syvaenen A.C."/>
            <person name="Tozaki T."/>
            <person name="Valberg S.J."/>
            <person name="Vaudin M."/>
            <person name="White J.R."/>
            <person name="Zody M.C."/>
            <person name="Lander E.S."/>
            <person name="Lindblad-Toh K."/>
        </authorList>
    </citation>
    <scope>NUCLEOTIDE SEQUENCE [LARGE SCALE GENOMIC DNA]</scope>
    <source>
        <strain evidence="10 11">Thoroughbred</strain>
    </source>
</reference>
<name>A0A9L0SW39_HORSE</name>
<keyword evidence="11" id="KW-1185">Reference proteome</keyword>
<feature type="compositionally biased region" description="Polar residues" evidence="8">
    <location>
        <begin position="155"/>
        <end position="170"/>
    </location>
</feature>
<keyword evidence="6" id="KW-0547">Nucleotide-binding</keyword>
<feature type="region of interest" description="Disordered" evidence="8">
    <location>
        <begin position="1"/>
        <end position="93"/>
    </location>
</feature>
<reference evidence="10" key="3">
    <citation type="submission" date="2025-09" db="UniProtKB">
        <authorList>
            <consortium name="Ensembl"/>
        </authorList>
    </citation>
    <scope>IDENTIFICATION</scope>
    <source>
        <strain evidence="10">Thoroughbred</strain>
    </source>
</reference>
<dbReference type="GO" id="GO:0009231">
    <property type="term" value="P:riboflavin biosynthetic process"/>
    <property type="evidence" value="ECO:0007669"/>
    <property type="project" value="InterPro"/>
</dbReference>
<feature type="region of interest" description="Disordered" evidence="8">
    <location>
        <begin position="140"/>
        <end position="170"/>
    </location>
</feature>
<dbReference type="SUPFAM" id="SSF82114">
    <property type="entry name" value="Riboflavin kinase-like"/>
    <property type="match status" value="1"/>
</dbReference>
<evidence type="ECO:0000313" key="10">
    <source>
        <dbReference type="Ensembl" id="ENSECAP00000078469.1"/>
    </source>
</evidence>
<dbReference type="InterPro" id="IPR015865">
    <property type="entry name" value="Riboflavin_kinase_bac/euk"/>
</dbReference>
<evidence type="ECO:0000259" key="9">
    <source>
        <dbReference type="Pfam" id="PF01687"/>
    </source>
</evidence>
<organism evidence="10 11">
    <name type="scientific">Equus caballus</name>
    <name type="common">Horse</name>
    <dbReference type="NCBI Taxonomy" id="9796"/>
    <lineage>
        <taxon>Eukaryota</taxon>
        <taxon>Metazoa</taxon>
        <taxon>Chordata</taxon>
        <taxon>Craniata</taxon>
        <taxon>Vertebrata</taxon>
        <taxon>Euteleostomi</taxon>
        <taxon>Mammalia</taxon>
        <taxon>Eutheria</taxon>
        <taxon>Laurasiatheria</taxon>
        <taxon>Perissodactyla</taxon>
        <taxon>Equidae</taxon>
        <taxon>Equus</taxon>
    </lineage>
</organism>
<evidence type="ECO:0000256" key="7">
    <source>
        <dbReference type="ARBA" id="ARBA00022840"/>
    </source>
</evidence>
<keyword evidence="5" id="KW-0808">Transferase</keyword>
<evidence type="ECO:0000256" key="4">
    <source>
        <dbReference type="ARBA" id="ARBA00022643"/>
    </source>
</evidence>
<dbReference type="Proteomes" id="UP000002281">
    <property type="component" value="Chromosome 23"/>
</dbReference>
<keyword evidence="7" id="KW-0067">ATP-binding</keyword>
<evidence type="ECO:0000256" key="1">
    <source>
        <dbReference type="ARBA" id="ARBA00005201"/>
    </source>
</evidence>
<accession>A0A9L0SW39</accession>
<dbReference type="GeneTree" id="ENSGT01090000263411"/>
<keyword evidence="4" id="KW-0288">FMN</keyword>
<dbReference type="Ensembl" id="ENSECAT00000111446.1">
    <property type="protein sequence ID" value="ENSECAP00000078469.1"/>
    <property type="gene ID" value="ENSECAG00000054576.1"/>
</dbReference>
<dbReference type="Pfam" id="PF01687">
    <property type="entry name" value="Flavokinase"/>
    <property type="match status" value="1"/>
</dbReference>
<evidence type="ECO:0000313" key="11">
    <source>
        <dbReference type="Proteomes" id="UP000002281"/>
    </source>
</evidence>
<keyword evidence="3" id="KW-0285">Flavoprotein</keyword>
<evidence type="ECO:0000256" key="3">
    <source>
        <dbReference type="ARBA" id="ARBA00022630"/>
    </source>
</evidence>
<dbReference type="GO" id="GO:0008531">
    <property type="term" value="F:riboflavin kinase activity"/>
    <property type="evidence" value="ECO:0007669"/>
    <property type="project" value="UniProtKB-EC"/>
</dbReference>
<evidence type="ECO:0000256" key="5">
    <source>
        <dbReference type="ARBA" id="ARBA00022679"/>
    </source>
</evidence>
<feature type="compositionally biased region" description="Low complexity" evidence="8">
    <location>
        <begin position="83"/>
        <end position="93"/>
    </location>
</feature>
<dbReference type="Gene3D" id="2.40.30.30">
    <property type="entry name" value="Riboflavin kinase-like"/>
    <property type="match status" value="1"/>
</dbReference>
<dbReference type="EC" id="2.7.1.26" evidence="2"/>
<feature type="compositionally biased region" description="Low complexity" evidence="8">
    <location>
        <begin position="66"/>
        <end position="76"/>
    </location>
</feature>
<protein>
    <recommendedName>
        <fullName evidence="2">riboflavin kinase</fullName>
        <ecNumber evidence="2">2.7.1.26</ecNumber>
    </recommendedName>
</protein>
<feature type="domain" description="Riboflavin kinase" evidence="9">
    <location>
        <begin position="102"/>
        <end position="142"/>
    </location>
</feature>
<evidence type="ECO:0000256" key="6">
    <source>
        <dbReference type="ARBA" id="ARBA00022741"/>
    </source>
</evidence>
<evidence type="ECO:0000256" key="8">
    <source>
        <dbReference type="SAM" id="MobiDB-lite"/>
    </source>
</evidence>
<dbReference type="PANTHER" id="PTHR22749">
    <property type="entry name" value="RIBOFLAVIN KINASE/FMN ADENYLYLTRANSFERASE"/>
    <property type="match status" value="1"/>
</dbReference>
<proteinExistence type="predicted"/>
<dbReference type="AlphaFoldDB" id="A0A9L0SW39"/>
<feature type="compositionally biased region" description="Low complexity" evidence="8">
    <location>
        <begin position="23"/>
        <end position="39"/>
    </location>
</feature>
<sequence length="170" mass="17592">ARAPAGGCCRLSAGGPPRGVWSAPPARRAPARLAELPLASPGWSGVPTPPRPRPHGTRGPRPPRPGRTASRAPAAAGAGGASGAAPSSWASPPIDNLPADLSTGIYYGWASVGSGDVHRMMVSIGWNPYYKNTKKSMEAHSYTPSKRTPMGKSSMWRSVATSDQKGTSIL</sequence>
<reference evidence="10" key="2">
    <citation type="submission" date="2025-08" db="UniProtKB">
        <authorList>
            <consortium name="Ensembl"/>
        </authorList>
    </citation>
    <scope>IDENTIFICATION</scope>
    <source>
        <strain evidence="10">Thoroughbred</strain>
    </source>
</reference>
<comment type="pathway">
    <text evidence="1">Cofactor biosynthesis; FMN biosynthesis; FMN from riboflavin (ATP route): step 1/1.</text>
</comment>
<dbReference type="PANTHER" id="PTHR22749:SF6">
    <property type="entry name" value="RIBOFLAVIN KINASE"/>
    <property type="match status" value="1"/>
</dbReference>
<evidence type="ECO:0000256" key="2">
    <source>
        <dbReference type="ARBA" id="ARBA00012105"/>
    </source>
</evidence>
<dbReference type="InterPro" id="IPR023468">
    <property type="entry name" value="Riboflavin_kinase"/>
</dbReference>
<dbReference type="GO" id="GO:0005524">
    <property type="term" value="F:ATP binding"/>
    <property type="evidence" value="ECO:0007669"/>
    <property type="project" value="UniProtKB-KW"/>
</dbReference>
<dbReference type="InterPro" id="IPR023465">
    <property type="entry name" value="Riboflavin_kinase_dom_sf"/>
</dbReference>